<feature type="region of interest" description="Disordered" evidence="8">
    <location>
        <begin position="726"/>
        <end position="802"/>
    </location>
</feature>
<dbReference type="InterPro" id="IPR004476">
    <property type="entry name" value="RNase_II/RNase_R"/>
</dbReference>
<dbReference type="EMBL" id="CP000463">
    <property type="protein sequence ID" value="ABJ07312.1"/>
    <property type="molecule type" value="Genomic_DNA"/>
</dbReference>
<dbReference type="PANTHER" id="PTHR23355:SF9">
    <property type="entry name" value="DIS3-LIKE EXONUCLEASE 2"/>
    <property type="match status" value="1"/>
</dbReference>
<dbReference type="InterPro" id="IPR001900">
    <property type="entry name" value="RNase_II/R"/>
</dbReference>
<dbReference type="EC" id="3.1.13.1" evidence="7"/>
<feature type="compositionally biased region" description="Basic residues" evidence="8">
    <location>
        <begin position="790"/>
        <end position="802"/>
    </location>
</feature>
<dbReference type="InterPro" id="IPR003029">
    <property type="entry name" value="S1_domain"/>
</dbReference>
<feature type="domain" description="S1 motif" evidence="9">
    <location>
        <begin position="641"/>
        <end position="722"/>
    </location>
</feature>
<dbReference type="Pfam" id="PF17876">
    <property type="entry name" value="CSD2"/>
    <property type="match status" value="1"/>
</dbReference>
<dbReference type="NCBIfam" id="TIGR02063">
    <property type="entry name" value="RNase_R"/>
    <property type="match status" value="1"/>
</dbReference>
<comment type="similarity">
    <text evidence="7">Belongs to the RNR ribonuclease family. RNase R subfamily.</text>
</comment>
<dbReference type="GO" id="GO:0005829">
    <property type="term" value="C:cytosol"/>
    <property type="evidence" value="ECO:0007669"/>
    <property type="project" value="TreeGrafter"/>
</dbReference>
<keyword evidence="6 7" id="KW-0694">RNA-binding</keyword>
<name>Q07L72_RHOP5</name>
<comment type="subcellular location">
    <subcellularLocation>
        <location evidence="7">Cytoplasm</location>
    </subcellularLocation>
</comment>
<keyword evidence="3 7" id="KW-0540">Nuclease</keyword>
<evidence type="ECO:0000313" key="10">
    <source>
        <dbReference type="EMBL" id="ABJ07312.1"/>
    </source>
</evidence>
<comment type="catalytic activity">
    <reaction evidence="1 7">
        <text>Exonucleolytic cleavage in the 3'- to 5'-direction to yield nucleoside 5'-phosphates.</text>
        <dbReference type="EC" id="3.1.13.1"/>
    </reaction>
</comment>
<dbReference type="PROSITE" id="PS50126">
    <property type="entry name" value="S1"/>
    <property type="match status" value="1"/>
</dbReference>
<evidence type="ECO:0000256" key="7">
    <source>
        <dbReference type="HAMAP-Rule" id="MF_01895"/>
    </source>
</evidence>
<dbReference type="HAMAP" id="MF_01895">
    <property type="entry name" value="RNase_R"/>
    <property type="match status" value="1"/>
</dbReference>
<dbReference type="SMART" id="SM00955">
    <property type="entry name" value="RNB"/>
    <property type="match status" value="1"/>
</dbReference>
<dbReference type="AlphaFoldDB" id="Q07L72"/>
<dbReference type="CDD" id="cd04471">
    <property type="entry name" value="S1_RNase_R"/>
    <property type="match status" value="1"/>
</dbReference>
<dbReference type="PROSITE" id="PS01175">
    <property type="entry name" value="RIBONUCLEASE_II"/>
    <property type="match status" value="1"/>
</dbReference>
<protein>
    <recommendedName>
        <fullName evidence="7">Ribonuclease R</fullName>
        <shortName evidence="7">RNase R</shortName>
        <ecNumber evidence="7">3.1.13.1</ecNumber>
    </recommendedName>
</protein>
<keyword evidence="2 7" id="KW-0963">Cytoplasm</keyword>
<proteinExistence type="inferred from homology"/>
<keyword evidence="5 7" id="KW-0269">Exonuclease</keyword>
<evidence type="ECO:0000256" key="4">
    <source>
        <dbReference type="ARBA" id="ARBA00022801"/>
    </source>
</evidence>
<evidence type="ECO:0000256" key="5">
    <source>
        <dbReference type="ARBA" id="ARBA00022839"/>
    </source>
</evidence>
<dbReference type="GO" id="GO:0006402">
    <property type="term" value="P:mRNA catabolic process"/>
    <property type="evidence" value="ECO:0007669"/>
    <property type="project" value="TreeGrafter"/>
</dbReference>
<dbReference type="InterPro" id="IPR022966">
    <property type="entry name" value="RNase_II/R_CS"/>
</dbReference>
<dbReference type="SMART" id="SM00316">
    <property type="entry name" value="S1"/>
    <property type="match status" value="1"/>
</dbReference>
<gene>
    <name evidence="7" type="primary">rnr</name>
    <name evidence="10" type="ordered locus">RPE_3380</name>
</gene>
<dbReference type="PANTHER" id="PTHR23355">
    <property type="entry name" value="RIBONUCLEASE"/>
    <property type="match status" value="1"/>
</dbReference>
<dbReference type="OrthoDB" id="9764149at2"/>
<evidence type="ECO:0000256" key="2">
    <source>
        <dbReference type="ARBA" id="ARBA00022490"/>
    </source>
</evidence>
<dbReference type="InterPro" id="IPR040476">
    <property type="entry name" value="CSD2"/>
</dbReference>
<dbReference type="Pfam" id="PF00575">
    <property type="entry name" value="S1"/>
    <property type="match status" value="1"/>
</dbReference>
<dbReference type="HOGENOM" id="CLU_002333_7_1_5"/>
<dbReference type="GO" id="GO:0003723">
    <property type="term" value="F:RNA binding"/>
    <property type="evidence" value="ECO:0007669"/>
    <property type="project" value="UniProtKB-UniRule"/>
</dbReference>
<dbReference type="GO" id="GO:0008859">
    <property type="term" value="F:exoribonuclease II activity"/>
    <property type="evidence" value="ECO:0007669"/>
    <property type="project" value="UniProtKB-UniRule"/>
</dbReference>
<feature type="compositionally biased region" description="Basic residues" evidence="8">
    <location>
        <begin position="753"/>
        <end position="768"/>
    </location>
</feature>
<evidence type="ECO:0000256" key="1">
    <source>
        <dbReference type="ARBA" id="ARBA00001849"/>
    </source>
</evidence>
<keyword evidence="4 7" id="KW-0378">Hydrolase</keyword>
<dbReference type="KEGG" id="rpe:RPE_3380"/>
<dbReference type="InterPro" id="IPR012340">
    <property type="entry name" value="NA-bd_OB-fold"/>
</dbReference>
<comment type="function">
    <text evidence="7">3'-5' exoribonuclease that releases 5'-nucleoside monophosphates and is involved in maturation of structured RNAs.</text>
</comment>
<dbReference type="InterPro" id="IPR050180">
    <property type="entry name" value="RNR_Ribonuclease"/>
</dbReference>
<dbReference type="InterPro" id="IPR011805">
    <property type="entry name" value="RNase_R"/>
</dbReference>
<evidence type="ECO:0000256" key="8">
    <source>
        <dbReference type="SAM" id="MobiDB-lite"/>
    </source>
</evidence>
<accession>Q07L72</accession>
<dbReference type="eggNOG" id="COG0557">
    <property type="taxonomic scope" value="Bacteria"/>
</dbReference>
<dbReference type="NCBIfam" id="TIGR00358">
    <property type="entry name" value="3_prime_RNase"/>
    <property type="match status" value="1"/>
</dbReference>
<dbReference type="Gene3D" id="2.40.50.140">
    <property type="entry name" value="Nucleic acid-binding proteins"/>
    <property type="match status" value="1"/>
</dbReference>
<evidence type="ECO:0000256" key="6">
    <source>
        <dbReference type="ARBA" id="ARBA00022884"/>
    </source>
</evidence>
<dbReference type="Pfam" id="PF00773">
    <property type="entry name" value="RNB"/>
    <property type="match status" value="1"/>
</dbReference>
<evidence type="ECO:0000256" key="3">
    <source>
        <dbReference type="ARBA" id="ARBA00022722"/>
    </source>
</evidence>
<reference evidence="10" key="1">
    <citation type="submission" date="2006-09" db="EMBL/GenBank/DDBJ databases">
        <title>Complete sequence of Rhodopseudomonas palustris BisA53.</title>
        <authorList>
            <consortium name="US DOE Joint Genome Institute"/>
            <person name="Copeland A."/>
            <person name="Lucas S."/>
            <person name="Lapidus A."/>
            <person name="Barry K."/>
            <person name="Detter J.C."/>
            <person name="Glavina del Rio T."/>
            <person name="Hammon N."/>
            <person name="Israni S."/>
            <person name="Dalin E."/>
            <person name="Tice H."/>
            <person name="Pitluck S."/>
            <person name="Chain P."/>
            <person name="Malfatti S."/>
            <person name="Shin M."/>
            <person name="Vergez L."/>
            <person name="Schmutz J."/>
            <person name="Larimer F."/>
            <person name="Land M."/>
            <person name="Hauser L."/>
            <person name="Pelletier D.A."/>
            <person name="Kyrpides N."/>
            <person name="Kim E."/>
            <person name="Harwood C.S."/>
            <person name="Oda Y."/>
            <person name="Richardson P."/>
        </authorList>
    </citation>
    <scope>NUCLEOTIDE SEQUENCE [LARGE SCALE GENOMIC DNA]</scope>
    <source>
        <strain evidence="10">BisA53</strain>
    </source>
</reference>
<dbReference type="STRING" id="316055.RPE_3380"/>
<feature type="compositionally biased region" description="Low complexity" evidence="8">
    <location>
        <begin position="774"/>
        <end position="786"/>
    </location>
</feature>
<sequence length="802" mass="87725">MTNKRADSEFPERDAIVAFIRAHPGKIGVREIAREFGLKNADRVALKQLLRELVDDGAIKKHGRQIAEPNALPPTLMADVVSRDRDGELIACPTEWDEQDGAAPKIVIHIPRRTRPEFIPGVGDRALLRIEPSPRGDKIPYQGRVIKLIDHAKSRVLGIFRKTPDGGGRLLPVDKKQAGRELNIAAHDAGGAEDGDLVSVTIVRSRGFGLASGRVRERLGSLATEKAVSLIAIHSHEIPQEFSPAALREAEAAEPATLKGREDWRELPLVTIDPPDAKDHDDAVHAEPDSDPANPGGYILHVAIADVAYYVRPESALDREAVTRGNSVYFPDRVVPMLPERISNDLCSLKPGEPRGALAVRMVIDATGRKRSHSFHRILMRSAAKLNYAQAQAVIDGRPDDITGPLVEPILRPLYDAYRTVKIGRDERNPLDLDLPERKIVLKPDGTVDRVIVPERLDAHRLIEEFMILANVAAAEELEKKALPLIYRVHDQPSVEKVHNLGEFLKTLDLSFAKQGALRPAQFNRVLAMVKGHEAEPLVNEVVLRSQAQAEYAAENYGHFGLNLIRYAHFTSPIRRYADLVVHRALIRALKLGDGAMPVTETVENLSEIAAQISVTERRAMKAERETVDRLIAHFLADRIGATFAGRVSGVTKAGLFVKLTETGADGLIPIRSLGGDYYHYDETRHTLTGSRSGAVHRLGDAVEVRLVEAAPIAGALRFELIDGGSVERTGGRPHIRSRGGASHDRGTGSPGRAKKPKKQKKDRKTKIKKDNTAKAGTAKAGTAESGKAKPGKPKSGTPKKG</sequence>
<dbReference type="SUPFAM" id="SSF50249">
    <property type="entry name" value="Nucleic acid-binding proteins"/>
    <property type="match status" value="2"/>
</dbReference>
<organism evidence="10">
    <name type="scientific">Rhodopseudomonas palustris (strain BisA53)</name>
    <dbReference type="NCBI Taxonomy" id="316055"/>
    <lineage>
        <taxon>Bacteria</taxon>
        <taxon>Pseudomonadati</taxon>
        <taxon>Pseudomonadota</taxon>
        <taxon>Alphaproteobacteria</taxon>
        <taxon>Hyphomicrobiales</taxon>
        <taxon>Nitrobacteraceae</taxon>
        <taxon>Rhodopseudomonas</taxon>
    </lineage>
</organism>
<evidence type="ECO:0000259" key="9">
    <source>
        <dbReference type="PROSITE" id="PS50126"/>
    </source>
</evidence>